<dbReference type="Proteomes" id="UP000183508">
    <property type="component" value="Unassembled WGS sequence"/>
</dbReference>
<evidence type="ECO:0000313" key="2">
    <source>
        <dbReference type="EMBL" id="SFU87089.1"/>
    </source>
</evidence>
<reference evidence="3" key="1">
    <citation type="submission" date="2016-10" db="EMBL/GenBank/DDBJ databases">
        <authorList>
            <person name="Varghese N."/>
        </authorList>
    </citation>
    <scope>NUCLEOTIDE SEQUENCE [LARGE SCALE GENOMIC DNA]</scope>
    <source>
        <strain evidence="3">DSM 17980</strain>
    </source>
</reference>
<proteinExistence type="predicted"/>
<dbReference type="AlphaFoldDB" id="A0A1I7JPI8"/>
<feature type="transmembrane region" description="Helical" evidence="1">
    <location>
        <begin position="118"/>
        <end position="137"/>
    </location>
</feature>
<feature type="transmembrane region" description="Helical" evidence="1">
    <location>
        <begin position="6"/>
        <end position="25"/>
    </location>
</feature>
<dbReference type="PANTHER" id="PTHR37692:SF1">
    <property type="entry name" value="DUF420 DOMAIN-CONTAINING PROTEIN"/>
    <property type="match status" value="1"/>
</dbReference>
<keyword evidence="1" id="KW-1133">Transmembrane helix</keyword>
<dbReference type="STRING" id="392015.SAMN05421543_11130"/>
<dbReference type="InterPro" id="IPR007352">
    <property type="entry name" value="DUF420"/>
</dbReference>
<dbReference type="Pfam" id="PF04238">
    <property type="entry name" value="DUF420"/>
    <property type="match status" value="1"/>
</dbReference>
<feature type="transmembrane region" description="Helical" evidence="1">
    <location>
        <begin position="37"/>
        <end position="55"/>
    </location>
</feature>
<dbReference type="eggNOG" id="COG2322">
    <property type="taxonomic scope" value="Bacteria"/>
</dbReference>
<dbReference type="EMBL" id="FPBV01000011">
    <property type="protein sequence ID" value="SFU87089.1"/>
    <property type="molecule type" value="Genomic_DNA"/>
</dbReference>
<organism evidence="2 3">
    <name type="scientific">Alicyclobacillus macrosporangiidus</name>
    <dbReference type="NCBI Taxonomy" id="392015"/>
    <lineage>
        <taxon>Bacteria</taxon>
        <taxon>Bacillati</taxon>
        <taxon>Bacillota</taxon>
        <taxon>Bacilli</taxon>
        <taxon>Bacillales</taxon>
        <taxon>Alicyclobacillaceae</taxon>
        <taxon>Alicyclobacillus</taxon>
    </lineage>
</organism>
<name>A0A1I7JPI8_9BACL</name>
<accession>A0A1I7JPI8</accession>
<keyword evidence="1" id="KW-0472">Membrane</keyword>
<evidence type="ECO:0000313" key="3">
    <source>
        <dbReference type="Proteomes" id="UP000183508"/>
    </source>
</evidence>
<dbReference type="OrthoDB" id="2375575at2"/>
<dbReference type="PANTHER" id="PTHR37692">
    <property type="entry name" value="HYPOTHETICAL MEMBRANE SPANNING PROTEIN"/>
    <property type="match status" value="1"/>
</dbReference>
<keyword evidence="1" id="KW-0812">Transmembrane</keyword>
<evidence type="ECO:0000256" key="1">
    <source>
        <dbReference type="SAM" id="Phobius"/>
    </source>
</evidence>
<dbReference type="RefSeq" id="WP_074952727.1">
    <property type="nucleotide sequence ID" value="NZ_FPBV01000011.1"/>
</dbReference>
<gene>
    <name evidence="2" type="ORF">SAMN05421543_11130</name>
</gene>
<protein>
    <submittedName>
        <fullName evidence="2">Putative membrane protein</fullName>
    </submittedName>
</protein>
<keyword evidence="3" id="KW-1185">Reference proteome</keyword>
<feature type="transmembrane region" description="Helical" evidence="1">
    <location>
        <begin position="75"/>
        <end position="97"/>
    </location>
</feature>
<sequence length="152" mass="17193">MQLFLPYFNEACILASAVAMALGWFQIRRRRVEAHRRLMLTGVVLAALFFVTYVAKTLLIGDTAFGGPERWRLPYQVFLQVHSVLATVAAILGIITLRAAYRENFSLHRRIGPWTASIWFITAASGLVVFLLLYIIFPPGPTTDLFRAWIGH</sequence>